<dbReference type="SUPFAM" id="SSF52540">
    <property type="entry name" value="P-loop containing nucleoside triphosphate hydrolases"/>
    <property type="match status" value="1"/>
</dbReference>
<evidence type="ECO:0000256" key="5">
    <source>
        <dbReference type="ARBA" id="ARBA00022792"/>
    </source>
</evidence>
<keyword evidence="10" id="KW-0472">Membrane</keyword>
<evidence type="ECO:0000256" key="4">
    <source>
        <dbReference type="ARBA" id="ARBA00022741"/>
    </source>
</evidence>
<proteinExistence type="inferred from homology"/>
<accession>A0AAD6ZM29</accession>
<dbReference type="InterPro" id="IPR050747">
    <property type="entry name" value="Mitochondrial_chaperone_BCS1"/>
</dbReference>
<keyword evidence="8" id="KW-1133">Transmembrane helix</keyword>
<dbReference type="GO" id="GO:0005743">
    <property type="term" value="C:mitochondrial inner membrane"/>
    <property type="evidence" value="ECO:0007669"/>
    <property type="project" value="UniProtKB-SubCell"/>
</dbReference>
<dbReference type="Gene3D" id="3.40.50.300">
    <property type="entry name" value="P-loop containing nucleotide triphosphate hydrolases"/>
    <property type="match status" value="1"/>
</dbReference>
<dbReference type="InterPro" id="IPR027417">
    <property type="entry name" value="P-loop_NTPase"/>
</dbReference>
<name>A0AAD6ZM29_9AGAR</name>
<evidence type="ECO:0000256" key="8">
    <source>
        <dbReference type="ARBA" id="ARBA00022989"/>
    </source>
</evidence>
<dbReference type="PANTHER" id="PTHR23070">
    <property type="entry name" value="BCS1 AAA-TYPE ATPASE"/>
    <property type="match status" value="1"/>
</dbReference>
<dbReference type="GO" id="GO:0016887">
    <property type="term" value="F:ATP hydrolysis activity"/>
    <property type="evidence" value="ECO:0007669"/>
    <property type="project" value="InterPro"/>
</dbReference>
<feature type="domain" description="AAA+ ATPase" evidence="13">
    <location>
        <begin position="798"/>
        <end position="952"/>
    </location>
</feature>
<reference evidence="14" key="1">
    <citation type="submission" date="2023-03" db="EMBL/GenBank/DDBJ databases">
        <title>Massive genome expansion in bonnet fungi (Mycena s.s.) driven by repeated elements and novel gene families across ecological guilds.</title>
        <authorList>
            <consortium name="Lawrence Berkeley National Laboratory"/>
            <person name="Harder C.B."/>
            <person name="Miyauchi S."/>
            <person name="Viragh M."/>
            <person name="Kuo A."/>
            <person name="Thoen E."/>
            <person name="Andreopoulos B."/>
            <person name="Lu D."/>
            <person name="Skrede I."/>
            <person name="Drula E."/>
            <person name="Henrissat B."/>
            <person name="Morin E."/>
            <person name="Kohler A."/>
            <person name="Barry K."/>
            <person name="LaButti K."/>
            <person name="Morin E."/>
            <person name="Salamov A."/>
            <person name="Lipzen A."/>
            <person name="Mereny Z."/>
            <person name="Hegedus B."/>
            <person name="Baldrian P."/>
            <person name="Stursova M."/>
            <person name="Weitz H."/>
            <person name="Taylor A."/>
            <person name="Grigoriev I.V."/>
            <person name="Nagy L.G."/>
            <person name="Martin F."/>
            <person name="Kauserud H."/>
        </authorList>
    </citation>
    <scope>NUCLEOTIDE SEQUENCE</scope>
    <source>
        <strain evidence="14">CBHHK002</strain>
    </source>
</reference>
<evidence type="ECO:0000313" key="14">
    <source>
        <dbReference type="EMBL" id="KAJ7328055.1"/>
    </source>
</evidence>
<evidence type="ECO:0000256" key="2">
    <source>
        <dbReference type="ARBA" id="ARBA00007448"/>
    </source>
</evidence>
<evidence type="ECO:0000256" key="7">
    <source>
        <dbReference type="ARBA" id="ARBA00022840"/>
    </source>
</evidence>
<dbReference type="InterPro" id="IPR057495">
    <property type="entry name" value="AAA_lid_BCS1"/>
</dbReference>
<dbReference type="SMART" id="SM00382">
    <property type="entry name" value="AAA"/>
    <property type="match status" value="1"/>
</dbReference>
<dbReference type="InterPro" id="IPR003593">
    <property type="entry name" value="AAA+_ATPase"/>
</dbReference>
<evidence type="ECO:0000313" key="15">
    <source>
        <dbReference type="Proteomes" id="UP001218218"/>
    </source>
</evidence>
<dbReference type="PROSITE" id="PS00674">
    <property type="entry name" value="AAA"/>
    <property type="match status" value="1"/>
</dbReference>
<feature type="region of interest" description="Disordered" evidence="12">
    <location>
        <begin position="868"/>
        <end position="893"/>
    </location>
</feature>
<keyword evidence="3" id="KW-0812">Transmembrane</keyword>
<dbReference type="InterPro" id="IPR003959">
    <property type="entry name" value="ATPase_AAA_core"/>
</dbReference>
<evidence type="ECO:0000256" key="9">
    <source>
        <dbReference type="ARBA" id="ARBA00023128"/>
    </source>
</evidence>
<keyword evidence="5" id="KW-0999">Mitochondrion inner membrane</keyword>
<feature type="compositionally biased region" description="Polar residues" evidence="12">
    <location>
        <begin position="367"/>
        <end position="376"/>
    </location>
</feature>
<dbReference type="InterPro" id="IPR014851">
    <property type="entry name" value="BCS1_N"/>
</dbReference>
<evidence type="ECO:0000256" key="6">
    <source>
        <dbReference type="ARBA" id="ARBA00022801"/>
    </source>
</evidence>
<dbReference type="InterPro" id="IPR003960">
    <property type="entry name" value="ATPase_AAA_CS"/>
</dbReference>
<keyword evidence="15" id="KW-1185">Reference proteome</keyword>
<evidence type="ECO:0000256" key="3">
    <source>
        <dbReference type="ARBA" id="ARBA00022692"/>
    </source>
</evidence>
<keyword evidence="6" id="KW-0378">Hydrolase</keyword>
<evidence type="ECO:0000256" key="11">
    <source>
        <dbReference type="ARBA" id="ARBA00048778"/>
    </source>
</evidence>
<dbReference type="Proteomes" id="UP001218218">
    <property type="component" value="Unassembled WGS sequence"/>
</dbReference>
<comment type="caution">
    <text evidence="14">The sequence shown here is derived from an EMBL/GenBank/DDBJ whole genome shotgun (WGS) entry which is preliminary data.</text>
</comment>
<feature type="region of interest" description="Disordered" evidence="12">
    <location>
        <begin position="388"/>
        <end position="407"/>
    </location>
</feature>
<protein>
    <recommendedName>
        <fullName evidence="13">AAA+ ATPase domain-containing protein</fullName>
    </recommendedName>
</protein>
<keyword evidence="7" id="KW-0067">ATP-binding</keyword>
<dbReference type="Pfam" id="PF00004">
    <property type="entry name" value="AAA"/>
    <property type="match status" value="2"/>
</dbReference>
<evidence type="ECO:0000256" key="12">
    <source>
        <dbReference type="SAM" id="MobiDB-lite"/>
    </source>
</evidence>
<keyword evidence="4" id="KW-0547">Nucleotide-binding</keyword>
<gene>
    <name evidence="14" type="ORF">DFH08DRAFT_1084638</name>
</gene>
<organism evidence="14 15">
    <name type="scientific">Mycena albidolilacea</name>
    <dbReference type="NCBI Taxonomy" id="1033008"/>
    <lineage>
        <taxon>Eukaryota</taxon>
        <taxon>Fungi</taxon>
        <taxon>Dikarya</taxon>
        <taxon>Basidiomycota</taxon>
        <taxon>Agaricomycotina</taxon>
        <taxon>Agaricomycetes</taxon>
        <taxon>Agaricomycetidae</taxon>
        <taxon>Agaricales</taxon>
        <taxon>Marasmiineae</taxon>
        <taxon>Mycenaceae</taxon>
        <taxon>Mycena</taxon>
    </lineage>
</organism>
<feature type="region of interest" description="Disordered" evidence="12">
    <location>
        <begin position="308"/>
        <end position="377"/>
    </location>
</feature>
<evidence type="ECO:0000256" key="1">
    <source>
        <dbReference type="ARBA" id="ARBA00004434"/>
    </source>
</evidence>
<dbReference type="Pfam" id="PF25426">
    <property type="entry name" value="AAA_lid_BCS1"/>
    <property type="match status" value="1"/>
</dbReference>
<keyword evidence="9" id="KW-0496">Mitochondrion</keyword>
<dbReference type="EMBL" id="JARIHO010000040">
    <property type="protein sequence ID" value="KAJ7328055.1"/>
    <property type="molecule type" value="Genomic_DNA"/>
</dbReference>
<comment type="catalytic activity">
    <reaction evidence="11">
        <text>ATP + H2O = ADP + phosphate + H(+)</text>
        <dbReference type="Rhea" id="RHEA:13065"/>
        <dbReference type="ChEBI" id="CHEBI:15377"/>
        <dbReference type="ChEBI" id="CHEBI:15378"/>
        <dbReference type="ChEBI" id="CHEBI:30616"/>
        <dbReference type="ChEBI" id="CHEBI:43474"/>
        <dbReference type="ChEBI" id="CHEBI:456216"/>
    </reaction>
    <physiologicalReaction direction="left-to-right" evidence="11">
        <dbReference type="Rhea" id="RHEA:13066"/>
    </physiologicalReaction>
</comment>
<feature type="compositionally biased region" description="Acidic residues" evidence="12">
    <location>
        <begin position="340"/>
        <end position="363"/>
    </location>
</feature>
<sequence>MIMFTTRLHPMYHFTRIEISSSYVLAFDERQIRLFSRHDGHFLCHISTSMMFSPNKAVAIQLLPPRHPCSLVKQDASALLPQVLFAKKNAWEQVRGGFYQVALSPCGTVLVTTYSNKRLLIIHDLPRMISGDLPTRETAVGIKVGMEYGCLLPISPAATRVRIAVGAGKGIIILTLDHSGSTSTGSAQLHMPSGVSSPVRLASSFLRLTTSSTHQLKNLGFVATKLAFDADSRMRPGKILSRYVRKSPDAVRSTRVSNVAAPDEIVSSSADPGAPPAEAPSVLRMDQCQCGSDPWSEDVSNDAATDEIVSHKSGQGAPPADNPWSDDDSMPDLQSVSASSDDEDTTEDEDEESDCPSDDDEDRELTLNPNVSSLSEASLEVADPLASEDFDREHPPSDGSSDSEDSDLEHYLAVPSIAAFVIDTAPGRPWVQLLRTTIGFIRRLAAHPQVTELFRFIFLGTIVETGRQMAAKIADFATDLFVVKAEFPMGDFAYDWVVHYLEHHRVWNESRSFKVDGPTDHPIPIYEPATAQSPSLFRWRGYWMSISKGTPGLTHYDTETSDTGERPGAALVLTVWSRHRDILDEFVSAAREFYVTSAALPRKQIEVKREPSGSLITAYFEQSDLVYDWMLEYLRSSDALTNVMDYHISMKQSHVGWGAGPRDTVRYMPAPDSMERFLFESPRTGRSTWVQVIIHPGVKSWDSNSRIGGAIDLTLHSSDKEVLADLIECAKERYGEQGTSRVTVHLASARGSWGKTVTKSRRALSTLILPSDIKEKILADARDFLVSEKWYHMAGIPHRRGYLLYGAPGTGKSSTIHAIAGELGLEIYFISLASPGIDDYTLAELISDTPSRCILLIEDIDCAFPSRDEFDDDEDEEHQKKRDQHGNPIRRFGNMMPPKSAVTLSGLLNVLDSVSSEEGRITFATTNHIANLDAALIRPGRMDVKIKYGLATTEQIERVFKVFFPSLPVVIEGEPEPDMDIGSSVHSTSDMDRYAADFAAAIPTETYSIAQIQGYLLMKKHDPVGAMEGAAQWHVAQQTERRALHDEKRRWRAEIARQWQTGFDEFHRDMDAWERVVGENEERHPTQPFSEL</sequence>
<evidence type="ECO:0000256" key="10">
    <source>
        <dbReference type="ARBA" id="ARBA00023136"/>
    </source>
</evidence>
<dbReference type="AlphaFoldDB" id="A0AAD6ZM29"/>
<comment type="similarity">
    <text evidence="2">Belongs to the AAA ATPase family. BCS1 subfamily.</text>
</comment>
<evidence type="ECO:0000259" key="13">
    <source>
        <dbReference type="SMART" id="SM00382"/>
    </source>
</evidence>
<comment type="subcellular location">
    <subcellularLocation>
        <location evidence="1">Mitochondrion inner membrane</location>
        <topology evidence="1">Single-pass membrane protein</topology>
    </subcellularLocation>
</comment>
<dbReference type="GO" id="GO:0005524">
    <property type="term" value="F:ATP binding"/>
    <property type="evidence" value="ECO:0007669"/>
    <property type="project" value="UniProtKB-KW"/>
</dbReference>
<dbReference type="Pfam" id="PF08740">
    <property type="entry name" value="BCS1_N"/>
    <property type="match status" value="2"/>
</dbReference>